<reference evidence="4 5" key="1">
    <citation type="journal article" date="2014" name="Int. J. Syst. Evol. Microbiol.">
        <title>Complete genome sequence of Corynebacterium casei LMG S-19264T (=DSM 44701T), isolated from a smear-ripened cheese.</title>
        <authorList>
            <consortium name="US DOE Joint Genome Institute (JGI-PGF)"/>
            <person name="Walter F."/>
            <person name="Albersmeier A."/>
            <person name="Kalinowski J."/>
            <person name="Ruckert C."/>
        </authorList>
    </citation>
    <scope>NUCLEOTIDE SEQUENCE [LARGE SCALE GENOMIC DNA]</scope>
    <source>
        <strain evidence="4 5">CGMCC 1.15358</strain>
    </source>
</reference>
<dbReference type="GO" id="GO:0015920">
    <property type="term" value="P:lipopolysaccharide transport"/>
    <property type="evidence" value="ECO:0007669"/>
    <property type="project" value="InterPro"/>
</dbReference>
<dbReference type="GO" id="GO:0009279">
    <property type="term" value="C:cell outer membrane"/>
    <property type="evidence" value="ECO:0007669"/>
    <property type="project" value="UniProtKB-SubCell"/>
</dbReference>
<comment type="subcellular location">
    <subcellularLocation>
        <location evidence="1">Cell outer membrane</location>
    </subcellularLocation>
</comment>
<dbReference type="Pfam" id="PF04453">
    <property type="entry name" value="LptD"/>
    <property type="match status" value="1"/>
</dbReference>
<dbReference type="GO" id="GO:0043165">
    <property type="term" value="P:Gram-negative-bacterium-type cell outer membrane assembly"/>
    <property type="evidence" value="ECO:0007669"/>
    <property type="project" value="UniProtKB-UniRule"/>
</dbReference>
<name>A0A916YJV2_9SPHN</name>
<organism evidence="4 5">
    <name type="scientific">Croceicoccus pelagius</name>
    <dbReference type="NCBI Taxonomy" id="1703341"/>
    <lineage>
        <taxon>Bacteria</taxon>
        <taxon>Pseudomonadati</taxon>
        <taxon>Pseudomonadota</taxon>
        <taxon>Alphaproteobacteria</taxon>
        <taxon>Sphingomonadales</taxon>
        <taxon>Erythrobacteraceae</taxon>
        <taxon>Croceicoccus</taxon>
    </lineage>
</organism>
<keyword evidence="1" id="KW-0732">Signal</keyword>
<evidence type="ECO:0000256" key="2">
    <source>
        <dbReference type="SAM" id="MobiDB-lite"/>
    </source>
</evidence>
<gene>
    <name evidence="1 4" type="primary">lptD</name>
    <name evidence="4" type="ORF">GCM10010989_23430</name>
</gene>
<sequence length="792" mass="87833">MPPGSQSAQMTVPTADSESANTLRSANVPRRHGLLAASALTAAALLAVPAHAQEVGEDTAREPDYFWNGGENPEPDPAPPFRIEEADEAGAIAFEADELGYENGTETVIASGDVVLRRGNQQLEANEIRWDRESGLIVASGNVRLRDETANTIYTDRLELTDELRAGAMENLLLVLDEGARLAARKGTRNEDGTVRLDYAAYSPCRVETPEGCPRDPSWRIVAKQVNFDPESQTVRFKGAKLELFGAPILPLMGITIRTDGQPVSGLKTPNLRFSESNGIEVMGEYYWRLAPNREMTLGASVYSDVAPLLSASYSALTEHGAYQVTGYATNSSRIPIGGDASDVLPGSEESVRGYFDANGRFQLDENWSVTGSVRLASDRTFLRRYDISRDDRLRSMINVERIDDDSYLSIAGWATQTLRTGEEQGLVPFAMPLVDYRRRLSDPVLGGKIMLQANTLMLERSDGQDTQRAFTRAEWSLRTLTGMGQEVTFTALARGDVYHTDETALTSVDFYRGNEGWETRAMAIGAVDVKWPLVGGVFGGTQVLTPRVQFVASPPIRNLSIPNEDARAVDLEDSNLFALNRFPGYDRVEDGARVTYGFDWRWTAPGWRINTTLGQSYRLSNQSDILPDGTGLTSRTSDVVGRSEVRFRDFVSFTHRFRLDKDNLAVRRNEFDVAVGSRKTYIEAGYLRLDRNIPDTLEDLGDREELRLAGRVAFANYWSLFGSTVVNLTDREEDPSFTSDGFDPLRTRLGVAYDDECMSIALTWRRDSFTTGDARKGNTFLFRFSLKGLGL</sequence>
<dbReference type="InterPro" id="IPR007543">
    <property type="entry name" value="LptD_C"/>
</dbReference>
<dbReference type="HAMAP" id="MF_01411">
    <property type="entry name" value="LPS_assembly_LptD"/>
    <property type="match status" value="1"/>
</dbReference>
<evidence type="ECO:0000259" key="3">
    <source>
        <dbReference type="Pfam" id="PF04453"/>
    </source>
</evidence>
<comment type="caution">
    <text evidence="4">The sequence shown here is derived from an EMBL/GenBank/DDBJ whole genome shotgun (WGS) entry which is preliminary data.</text>
</comment>
<dbReference type="InterPro" id="IPR020889">
    <property type="entry name" value="LipoPS_assembly_LptD"/>
</dbReference>
<evidence type="ECO:0000256" key="1">
    <source>
        <dbReference type="HAMAP-Rule" id="MF_01411"/>
    </source>
</evidence>
<evidence type="ECO:0000313" key="5">
    <source>
        <dbReference type="Proteomes" id="UP000598997"/>
    </source>
</evidence>
<keyword evidence="1" id="KW-0998">Cell outer membrane</keyword>
<accession>A0A916YJV2</accession>
<comment type="subunit">
    <text evidence="1">Component of the lipopolysaccharide transport and assembly complex.</text>
</comment>
<keyword evidence="1" id="KW-0472">Membrane</keyword>
<evidence type="ECO:0000313" key="4">
    <source>
        <dbReference type="EMBL" id="GGD48414.1"/>
    </source>
</evidence>
<keyword evidence="5" id="KW-1185">Reference proteome</keyword>
<feature type="region of interest" description="Disordered" evidence="2">
    <location>
        <begin position="1"/>
        <end position="26"/>
    </location>
</feature>
<dbReference type="GO" id="GO:1990351">
    <property type="term" value="C:transporter complex"/>
    <property type="evidence" value="ECO:0007669"/>
    <property type="project" value="TreeGrafter"/>
</dbReference>
<dbReference type="InterPro" id="IPR050218">
    <property type="entry name" value="LptD"/>
</dbReference>
<dbReference type="Proteomes" id="UP000598997">
    <property type="component" value="Unassembled WGS sequence"/>
</dbReference>
<dbReference type="Gene3D" id="2.60.450.10">
    <property type="entry name" value="Lipopolysaccharide (LPS) transport protein A like domain"/>
    <property type="match status" value="1"/>
</dbReference>
<dbReference type="AlphaFoldDB" id="A0A916YJV2"/>
<comment type="function">
    <text evidence="1">Involved in the assembly of lipopolysaccharide (LPS) at the surface of the outer membrane.</text>
</comment>
<comment type="caution">
    <text evidence="1">Lacks conserved residue(s) required for the propagation of feature annotation.</text>
</comment>
<feature type="compositionally biased region" description="Polar residues" evidence="2">
    <location>
        <begin position="1"/>
        <end position="25"/>
    </location>
</feature>
<protein>
    <recommendedName>
        <fullName evidence="1">LPS-assembly protein LptD</fullName>
    </recommendedName>
</protein>
<dbReference type="EMBL" id="BMIO01000007">
    <property type="protein sequence ID" value="GGD48414.1"/>
    <property type="molecule type" value="Genomic_DNA"/>
</dbReference>
<dbReference type="PANTHER" id="PTHR30189:SF1">
    <property type="entry name" value="LPS-ASSEMBLY PROTEIN LPTD"/>
    <property type="match status" value="1"/>
</dbReference>
<comment type="similarity">
    <text evidence="1">Belongs to the LptD family.</text>
</comment>
<dbReference type="PANTHER" id="PTHR30189">
    <property type="entry name" value="LPS-ASSEMBLY PROTEIN"/>
    <property type="match status" value="1"/>
</dbReference>
<proteinExistence type="inferred from homology"/>
<feature type="domain" description="LptD C-terminal" evidence="3">
    <location>
        <begin position="352"/>
        <end position="719"/>
    </location>
</feature>